<accession>A0A8I1AD00</accession>
<dbReference type="InterPro" id="IPR032693">
    <property type="entry name" value="YtkA-like_dom"/>
</dbReference>
<dbReference type="RefSeq" id="WP_181732383.1">
    <property type="nucleotide sequence ID" value="NZ_JACEIR010000007.1"/>
</dbReference>
<dbReference type="AlphaFoldDB" id="A0A8I1AD00"/>
<name>A0A8I1AD00_THEIN</name>
<dbReference type="Pfam" id="PF13115">
    <property type="entry name" value="YtkA"/>
    <property type="match status" value="2"/>
</dbReference>
<feature type="domain" description="YtkA-like" evidence="2">
    <location>
        <begin position="144"/>
        <end position="222"/>
    </location>
</feature>
<reference evidence="3 4" key="1">
    <citation type="submission" date="2020-12" db="EMBL/GenBank/DDBJ databases">
        <title>WGS of Thermoactinomyces spp.</title>
        <authorList>
            <person name="Cheng K."/>
        </authorList>
    </citation>
    <scope>NUCLEOTIDE SEQUENCE [LARGE SCALE GENOMIC DNA]</scope>
    <source>
        <strain evidence="4">CICC 10671\DSM 43846</strain>
    </source>
</reference>
<evidence type="ECO:0000313" key="4">
    <source>
        <dbReference type="Proteomes" id="UP000633619"/>
    </source>
</evidence>
<sequence>MKRYWFFFHLVLFILVAAGCGQLKPETKEPHNQPTPARLDITFQSSPDHPGKNQPVEFSSVITAENKPFPNANVEFEVWQQGKEHQTIKASHQADGKYTAVQKFPEDGEYHVVVHVTAPGIHQMISGSFTVGSAQNDSHAHHDSGVHMHLELPDPVQAGQTIEASAHVGLDQKALSGANVRLEVWKQGNGQHEFIETSEKKPGEYAATLSFPEKGTYHVKLHVEKDKIHDHQEKTVTVQ</sequence>
<evidence type="ECO:0000259" key="2">
    <source>
        <dbReference type="Pfam" id="PF13115"/>
    </source>
</evidence>
<evidence type="ECO:0000256" key="1">
    <source>
        <dbReference type="SAM" id="MobiDB-lite"/>
    </source>
</evidence>
<evidence type="ECO:0000313" key="3">
    <source>
        <dbReference type="EMBL" id="MBH8595616.1"/>
    </source>
</evidence>
<protein>
    <submittedName>
        <fullName evidence="3">FixH family protein</fullName>
    </submittedName>
</protein>
<proteinExistence type="predicted"/>
<organism evidence="3 4">
    <name type="scientific">Thermoactinomyces intermedius</name>
    <dbReference type="NCBI Taxonomy" id="2024"/>
    <lineage>
        <taxon>Bacteria</taxon>
        <taxon>Bacillati</taxon>
        <taxon>Bacillota</taxon>
        <taxon>Bacilli</taxon>
        <taxon>Bacillales</taxon>
        <taxon>Thermoactinomycetaceae</taxon>
        <taxon>Thermoactinomyces</taxon>
    </lineage>
</organism>
<dbReference type="PROSITE" id="PS51257">
    <property type="entry name" value="PROKAR_LIPOPROTEIN"/>
    <property type="match status" value="1"/>
</dbReference>
<keyword evidence="4" id="KW-1185">Reference proteome</keyword>
<dbReference type="Proteomes" id="UP000633619">
    <property type="component" value="Unassembled WGS sequence"/>
</dbReference>
<comment type="caution">
    <text evidence="3">The sequence shown here is derived from an EMBL/GenBank/DDBJ whole genome shotgun (WGS) entry which is preliminary data.</text>
</comment>
<dbReference type="Gene3D" id="2.60.40.10">
    <property type="entry name" value="Immunoglobulins"/>
    <property type="match status" value="1"/>
</dbReference>
<dbReference type="InterPro" id="IPR013783">
    <property type="entry name" value="Ig-like_fold"/>
</dbReference>
<gene>
    <name evidence="3" type="ORF">I8U20_09770</name>
</gene>
<feature type="region of interest" description="Disordered" evidence="1">
    <location>
        <begin position="26"/>
        <end position="55"/>
    </location>
</feature>
<feature type="domain" description="YtkA-like" evidence="2">
    <location>
        <begin position="39"/>
        <end position="115"/>
    </location>
</feature>
<dbReference type="EMBL" id="JAECVW010000005">
    <property type="protein sequence ID" value="MBH8595616.1"/>
    <property type="molecule type" value="Genomic_DNA"/>
</dbReference>